<accession>Q11FS6</accession>
<dbReference type="GO" id="GO:0022857">
    <property type="term" value="F:transmembrane transporter activity"/>
    <property type="evidence" value="ECO:0007669"/>
    <property type="project" value="InterPro"/>
</dbReference>
<feature type="transmembrane region" description="Helical" evidence="6">
    <location>
        <begin position="166"/>
        <end position="183"/>
    </location>
</feature>
<organism evidence="7">
    <name type="scientific">Chelativorans sp. (strain BNC1)</name>
    <dbReference type="NCBI Taxonomy" id="266779"/>
    <lineage>
        <taxon>Bacteria</taxon>
        <taxon>Pseudomonadati</taxon>
        <taxon>Pseudomonadota</taxon>
        <taxon>Alphaproteobacteria</taxon>
        <taxon>Hyphomicrobiales</taxon>
        <taxon>Phyllobacteriaceae</taxon>
        <taxon>Chelativorans</taxon>
    </lineage>
</organism>
<dbReference type="EMBL" id="CP000390">
    <property type="protein sequence ID" value="ABG63749.1"/>
    <property type="molecule type" value="Genomic_DNA"/>
</dbReference>
<evidence type="ECO:0000256" key="4">
    <source>
        <dbReference type="ARBA" id="ARBA00022989"/>
    </source>
</evidence>
<dbReference type="Pfam" id="PF07690">
    <property type="entry name" value="MFS_1"/>
    <property type="match status" value="1"/>
</dbReference>
<keyword evidence="4 6" id="KW-1133">Transmembrane helix</keyword>
<dbReference type="PANTHER" id="PTHR23513">
    <property type="entry name" value="INTEGRAL MEMBRANE EFFLUX PROTEIN-RELATED"/>
    <property type="match status" value="1"/>
</dbReference>
<name>Q11FS6_CHESB</name>
<feature type="transmembrane region" description="Helical" evidence="6">
    <location>
        <begin position="218"/>
        <end position="241"/>
    </location>
</feature>
<gene>
    <name evidence="7" type="ordered locus">Meso_2363</name>
</gene>
<evidence type="ECO:0000256" key="6">
    <source>
        <dbReference type="SAM" id="Phobius"/>
    </source>
</evidence>
<protein>
    <submittedName>
        <fullName evidence="7">Putative NreB protein</fullName>
    </submittedName>
</protein>
<feature type="transmembrane region" description="Helical" evidence="6">
    <location>
        <begin position="253"/>
        <end position="274"/>
    </location>
</feature>
<dbReference type="KEGG" id="mes:Meso_2363"/>
<dbReference type="eggNOG" id="COG2814">
    <property type="taxonomic scope" value="Bacteria"/>
</dbReference>
<keyword evidence="2" id="KW-1003">Cell membrane</keyword>
<dbReference type="PANTHER" id="PTHR23513:SF6">
    <property type="entry name" value="MAJOR FACILITATOR SUPERFAMILY ASSOCIATED DOMAIN-CONTAINING PROTEIN"/>
    <property type="match status" value="1"/>
</dbReference>
<feature type="transmembrane region" description="Helical" evidence="6">
    <location>
        <begin position="281"/>
        <end position="300"/>
    </location>
</feature>
<keyword evidence="5 6" id="KW-0472">Membrane</keyword>
<evidence type="ECO:0000313" key="7">
    <source>
        <dbReference type="EMBL" id="ABG63749.1"/>
    </source>
</evidence>
<proteinExistence type="predicted"/>
<dbReference type="OrthoDB" id="4368225at2"/>
<comment type="subcellular location">
    <subcellularLocation>
        <location evidence="1">Cell membrane</location>
        <topology evidence="1">Multi-pass membrane protein</topology>
    </subcellularLocation>
</comment>
<keyword evidence="3 6" id="KW-0812">Transmembrane</keyword>
<sequence length="307" mass="32292">MFAVLNHPIYRRLFTAQVVSVLGTGLATVALGFLALKISPLQAGLVLGMAFAIRMVANVAVTLAANALLMNVPRMRLLSMLDYSRAAMVLAFPFVYEIWHIYVLVFLIQSASAVASPLMQATIADTVKGEADYGRALSMTRFAYDVELVISPVLAAALLMVTTFEYLFAGTAAGFVVSGLILAHTRTEKTAAKIARRDAINRIAVGLRAYIDTPALRAVLVLNFAAAGALCTVLVNTVVLVQVHLGLGESHTALAVACYGAGSMALALALPALSARIPDRIVMVCGGVLIACALLLAAALPSNTMLC</sequence>
<dbReference type="Gene3D" id="1.20.1250.20">
    <property type="entry name" value="MFS general substrate transporter like domains"/>
    <property type="match status" value="1"/>
</dbReference>
<dbReference type="SUPFAM" id="SSF103473">
    <property type="entry name" value="MFS general substrate transporter"/>
    <property type="match status" value="1"/>
</dbReference>
<reference evidence="7" key="1">
    <citation type="submission" date="2006-06" db="EMBL/GenBank/DDBJ databases">
        <title>Complete sequence of chromosome of Chelativorans sp. BNC1.</title>
        <authorList>
            <consortium name="US DOE Joint Genome Institute"/>
            <person name="Copeland A."/>
            <person name="Lucas S."/>
            <person name="Lapidus A."/>
            <person name="Barry K."/>
            <person name="Detter J.C."/>
            <person name="Glavina del Rio T."/>
            <person name="Hammon N."/>
            <person name="Israni S."/>
            <person name="Dalin E."/>
            <person name="Tice H."/>
            <person name="Pitluck S."/>
            <person name="Chertkov O."/>
            <person name="Brettin T."/>
            <person name="Bruce D."/>
            <person name="Han C."/>
            <person name="Tapia R."/>
            <person name="Gilna P."/>
            <person name="Schmutz J."/>
            <person name="Larimer F."/>
            <person name="Land M."/>
            <person name="Hauser L."/>
            <person name="Kyrpides N."/>
            <person name="Mikhailova N."/>
            <person name="Richardson P."/>
        </authorList>
    </citation>
    <scope>NUCLEOTIDE SEQUENCE</scope>
    <source>
        <strain evidence="7">BNC1</strain>
    </source>
</reference>
<dbReference type="InterPro" id="IPR011701">
    <property type="entry name" value="MFS"/>
</dbReference>
<feature type="transmembrane region" description="Helical" evidence="6">
    <location>
        <begin position="41"/>
        <end position="65"/>
    </location>
</feature>
<evidence type="ECO:0000256" key="2">
    <source>
        <dbReference type="ARBA" id="ARBA00022475"/>
    </source>
</evidence>
<dbReference type="GO" id="GO:0005886">
    <property type="term" value="C:plasma membrane"/>
    <property type="evidence" value="ECO:0007669"/>
    <property type="project" value="UniProtKB-SubCell"/>
</dbReference>
<dbReference type="AlphaFoldDB" id="Q11FS6"/>
<dbReference type="STRING" id="266779.Meso_2363"/>
<evidence type="ECO:0000256" key="3">
    <source>
        <dbReference type="ARBA" id="ARBA00022692"/>
    </source>
</evidence>
<feature type="transmembrane region" description="Helical" evidence="6">
    <location>
        <begin position="12"/>
        <end position="35"/>
    </location>
</feature>
<evidence type="ECO:0000256" key="5">
    <source>
        <dbReference type="ARBA" id="ARBA00023136"/>
    </source>
</evidence>
<evidence type="ECO:0000256" key="1">
    <source>
        <dbReference type="ARBA" id="ARBA00004651"/>
    </source>
</evidence>
<dbReference type="HOGENOM" id="CLU_034180_7_0_5"/>
<dbReference type="InterPro" id="IPR036259">
    <property type="entry name" value="MFS_trans_sf"/>
</dbReference>